<reference evidence="3 4" key="1">
    <citation type="journal article" date="2018" name="PLoS Genet.">
        <title>Population sequencing reveals clonal diversity and ancestral inbreeding in the grapevine cultivar Chardonnay.</title>
        <authorList>
            <person name="Roach M.J."/>
            <person name="Johnson D.L."/>
            <person name="Bohlmann J."/>
            <person name="van Vuuren H.J."/>
            <person name="Jones S.J."/>
            <person name="Pretorius I.S."/>
            <person name="Schmidt S.A."/>
            <person name="Borneman A.R."/>
        </authorList>
    </citation>
    <scope>NUCLEOTIDE SEQUENCE [LARGE SCALE GENOMIC DNA]</scope>
    <source>
        <strain evidence="4">cv. Chardonnay</strain>
        <tissue evidence="3">Leaf</tissue>
    </source>
</reference>
<dbReference type="Pfam" id="PF00226">
    <property type="entry name" value="DnaJ"/>
    <property type="match status" value="1"/>
</dbReference>
<dbReference type="PROSITE" id="PS50076">
    <property type="entry name" value="DNAJ_2"/>
    <property type="match status" value="1"/>
</dbReference>
<sequence length="226" mass="25155">MDFHPWAFEIIATMDWHLWAFFIVSPPAVVFLSLALRVSPVIQQPHLLVFIFTGIAHPAFRGLRLSSFSSPCYPVLITYLSLLFQAVFPGRIRSCTPKWFNRYSSVAERDNQREGITEGAGKIELQGGKGNAPSFMDEAPCLSHVISLVMSCMFCMKVSGGVDWYGILGIIPLADEGTVKKQCRELALMLYPNKNKSIGADGTFKFVSEAWSLLSGKSKYLLNVSH</sequence>
<evidence type="ECO:0000313" key="3">
    <source>
        <dbReference type="EMBL" id="RVX03317.1"/>
    </source>
</evidence>
<gene>
    <name evidence="3" type="ORF">CK203_020004</name>
</gene>
<name>A0A438J2Y7_VITVI</name>
<evidence type="ECO:0000256" key="1">
    <source>
        <dbReference type="SAM" id="Phobius"/>
    </source>
</evidence>
<protein>
    <recommendedName>
        <fullName evidence="2">J domain-containing protein</fullName>
    </recommendedName>
</protein>
<evidence type="ECO:0000259" key="2">
    <source>
        <dbReference type="PROSITE" id="PS50076"/>
    </source>
</evidence>
<dbReference type="SUPFAM" id="SSF46565">
    <property type="entry name" value="Chaperone J-domain"/>
    <property type="match status" value="1"/>
</dbReference>
<dbReference type="PRINTS" id="PR00625">
    <property type="entry name" value="JDOMAIN"/>
</dbReference>
<proteinExistence type="predicted"/>
<keyword evidence="1" id="KW-0472">Membrane</keyword>
<keyword evidence="1" id="KW-0812">Transmembrane</keyword>
<feature type="transmembrane region" description="Helical" evidence="1">
    <location>
        <begin position="73"/>
        <end position="92"/>
    </location>
</feature>
<dbReference type="Gene3D" id="1.10.287.110">
    <property type="entry name" value="DnaJ domain"/>
    <property type="match status" value="1"/>
</dbReference>
<dbReference type="PANTHER" id="PTHR44137:SF32">
    <property type="entry name" value="DNAJ HEAT SHOCK AMINO-TERMINAL DOMAIN PROTEIN"/>
    <property type="match status" value="1"/>
</dbReference>
<feature type="domain" description="J" evidence="2">
    <location>
        <begin position="163"/>
        <end position="219"/>
    </location>
</feature>
<feature type="transmembrane region" description="Helical" evidence="1">
    <location>
        <begin position="16"/>
        <end position="35"/>
    </location>
</feature>
<dbReference type="Proteomes" id="UP000288805">
    <property type="component" value="Unassembled WGS sequence"/>
</dbReference>
<dbReference type="CDD" id="cd06257">
    <property type="entry name" value="DnaJ"/>
    <property type="match status" value="1"/>
</dbReference>
<evidence type="ECO:0000313" key="4">
    <source>
        <dbReference type="Proteomes" id="UP000288805"/>
    </source>
</evidence>
<feature type="transmembrane region" description="Helical" evidence="1">
    <location>
        <begin position="47"/>
        <end position="67"/>
    </location>
</feature>
<dbReference type="InterPro" id="IPR001623">
    <property type="entry name" value="DnaJ_domain"/>
</dbReference>
<dbReference type="PANTHER" id="PTHR44137">
    <property type="entry name" value="BNAC03G44070D PROTEIN"/>
    <property type="match status" value="1"/>
</dbReference>
<keyword evidence="1" id="KW-1133">Transmembrane helix</keyword>
<organism evidence="3 4">
    <name type="scientific">Vitis vinifera</name>
    <name type="common">Grape</name>
    <dbReference type="NCBI Taxonomy" id="29760"/>
    <lineage>
        <taxon>Eukaryota</taxon>
        <taxon>Viridiplantae</taxon>
        <taxon>Streptophyta</taxon>
        <taxon>Embryophyta</taxon>
        <taxon>Tracheophyta</taxon>
        <taxon>Spermatophyta</taxon>
        <taxon>Magnoliopsida</taxon>
        <taxon>eudicotyledons</taxon>
        <taxon>Gunneridae</taxon>
        <taxon>Pentapetalae</taxon>
        <taxon>rosids</taxon>
        <taxon>Vitales</taxon>
        <taxon>Vitaceae</taxon>
        <taxon>Viteae</taxon>
        <taxon>Vitis</taxon>
    </lineage>
</organism>
<dbReference type="EMBL" id="QGNW01000066">
    <property type="protein sequence ID" value="RVX03317.1"/>
    <property type="molecule type" value="Genomic_DNA"/>
</dbReference>
<dbReference type="AlphaFoldDB" id="A0A438J2Y7"/>
<accession>A0A438J2Y7</accession>
<dbReference type="SMART" id="SM00271">
    <property type="entry name" value="DnaJ"/>
    <property type="match status" value="1"/>
</dbReference>
<comment type="caution">
    <text evidence="3">The sequence shown here is derived from an EMBL/GenBank/DDBJ whole genome shotgun (WGS) entry which is preliminary data.</text>
</comment>
<dbReference type="InterPro" id="IPR036869">
    <property type="entry name" value="J_dom_sf"/>
</dbReference>